<dbReference type="RefSeq" id="WP_177135265.1">
    <property type="nucleotide sequence ID" value="NZ_VYGV01000006.1"/>
</dbReference>
<accession>A0A7Y8GVT2</accession>
<gene>
    <name evidence="2" type="ORF">F3K02_09170</name>
</gene>
<feature type="signal peptide" evidence="1">
    <location>
        <begin position="1"/>
        <end position="17"/>
    </location>
</feature>
<dbReference type="EMBL" id="VYGV01000006">
    <property type="protein sequence ID" value="NWF45416.1"/>
    <property type="molecule type" value="Genomic_DNA"/>
</dbReference>
<evidence type="ECO:0000313" key="2">
    <source>
        <dbReference type="EMBL" id="NWF45416.1"/>
    </source>
</evidence>
<name>A0A7Y8GVT2_9BURK</name>
<proteinExistence type="predicted"/>
<sequence length="143" mass="15229">MKLAIVIAALICTSAQAEGLTPSTMGLHIGSHHFTARESGTWNDINPGVYARWDSGLVLGTLRNSERRQSVYAAYVMESQRWNGLSAAVMVGGITGYSRSVSPMASVSVAAAVTDRASMRVSLLPKAYPKGSAVVHLSTEWGF</sequence>
<dbReference type="Proteomes" id="UP000545507">
    <property type="component" value="Unassembled WGS sequence"/>
</dbReference>
<evidence type="ECO:0000313" key="3">
    <source>
        <dbReference type="Proteomes" id="UP000545507"/>
    </source>
</evidence>
<keyword evidence="3" id="KW-1185">Reference proteome</keyword>
<feature type="chain" id="PRO_5030544360" evidence="1">
    <location>
        <begin position="18"/>
        <end position="143"/>
    </location>
</feature>
<organism evidence="2 3">
    <name type="scientific">Hydrogenophaga aromaticivorans</name>
    <dbReference type="NCBI Taxonomy" id="2610898"/>
    <lineage>
        <taxon>Bacteria</taxon>
        <taxon>Pseudomonadati</taxon>
        <taxon>Pseudomonadota</taxon>
        <taxon>Betaproteobacteria</taxon>
        <taxon>Burkholderiales</taxon>
        <taxon>Comamonadaceae</taxon>
        <taxon>Hydrogenophaga</taxon>
    </lineage>
</organism>
<protein>
    <submittedName>
        <fullName evidence="2">Uncharacterized protein</fullName>
    </submittedName>
</protein>
<reference evidence="2 3" key="1">
    <citation type="submission" date="2019-09" db="EMBL/GenBank/DDBJ databases">
        <title>Hydrogenophaga aromatica sp. nov., isolated from a para-xylene-degrading enrichment culture.</title>
        <authorList>
            <person name="Tancsics A."/>
            <person name="Banerjee S."/>
        </authorList>
    </citation>
    <scope>NUCLEOTIDE SEQUENCE [LARGE SCALE GENOMIC DNA]</scope>
    <source>
        <strain evidence="2 3">D2P1</strain>
    </source>
</reference>
<evidence type="ECO:0000256" key="1">
    <source>
        <dbReference type="SAM" id="SignalP"/>
    </source>
</evidence>
<keyword evidence="1" id="KW-0732">Signal</keyword>
<dbReference type="AlphaFoldDB" id="A0A7Y8GVT2"/>
<comment type="caution">
    <text evidence="2">The sequence shown here is derived from an EMBL/GenBank/DDBJ whole genome shotgun (WGS) entry which is preliminary data.</text>
</comment>